<dbReference type="PANTHER" id="PTHR36966">
    <property type="entry name" value="REP-ASSOCIATED TYROSINE TRANSPOSASE"/>
    <property type="match status" value="1"/>
</dbReference>
<dbReference type="InterPro" id="IPR036515">
    <property type="entry name" value="Transposase_17_sf"/>
</dbReference>
<accession>A0ABY6FDM0</accession>
<sequence length="152" mass="17724">MALSAKAHQLRKGRYSEIGRFYIVTVTTHQRRPFFADWRLGRLVVQELRRAEQQGLAESLAWVVMPDHLHWLFQLKKTSLSLLLKQVKARSAIALNKVSGSEGQIWHQGFYDHALRREENLRKHARYIVANPVRAGLVKRVGDYPLWDAVWL</sequence>
<evidence type="ECO:0000313" key="3">
    <source>
        <dbReference type="Proteomes" id="UP001063228"/>
    </source>
</evidence>
<reference evidence="2" key="1">
    <citation type="submission" date="2021-08" db="EMBL/GenBank/DDBJ databases">
        <title>Complete genome sequence of Pseudomonas phytophila.</title>
        <authorList>
            <person name="Weir B.S."/>
            <person name="Templeton M.D."/>
            <person name="Arshed S."/>
            <person name="Andersen M.T."/>
            <person name="Jayaraman J."/>
        </authorList>
    </citation>
    <scope>NUCLEOTIDE SEQUENCE</scope>
    <source>
        <strain evidence="2">ICMP 23753</strain>
    </source>
</reference>
<dbReference type="PANTHER" id="PTHR36966:SF1">
    <property type="entry name" value="REP-ASSOCIATED TYROSINE TRANSPOSASE"/>
    <property type="match status" value="1"/>
</dbReference>
<gene>
    <name evidence="2" type="ORF">K3169_26035</name>
</gene>
<dbReference type="Pfam" id="PF01797">
    <property type="entry name" value="Y1_Tnp"/>
    <property type="match status" value="1"/>
</dbReference>
<dbReference type="NCBIfam" id="NF047646">
    <property type="entry name" value="REP_Tyr_transpos"/>
    <property type="match status" value="1"/>
</dbReference>
<keyword evidence="3" id="KW-1185">Reference proteome</keyword>
<dbReference type="InterPro" id="IPR052715">
    <property type="entry name" value="RAYT_transposase"/>
</dbReference>
<feature type="domain" description="Transposase IS200-like" evidence="1">
    <location>
        <begin position="17"/>
        <end position="131"/>
    </location>
</feature>
<dbReference type="RefSeq" id="WP_263268808.1">
    <property type="nucleotide sequence ID" value="NZ_CP081201.1"/>
</dbReference>
<dbReference type="SMART" id="SM01321">
    <property type="entry name" value="Y1_Tnp"/>
    <property type="match status" value="1"/>
</dbReference>
<evidence type="ECO:0000259" key="1">
    <source>
        <dbReference type="SMART" id="SM01321"/>
    </source>
</evidence>
<dbReference type="EMBL" id="CP081201">
    <property type="protein sequence ID" value="UXZ95733.1"/>
    <property type="molecule type" value="Genomic_DNA"/>
</dbReference>
<dbReference type="SUPFAM" id="SSF143422">
    <property type="entry name" value="Transposase IS200-like"/>
    <property type="match status" value="1"/>
</dbReference>
<dbReference type="Proteomes" id="UP001063228">
    <property type="component" value="Chromosome"/>
</dbReference>
<evidence type="ECO:0000313" key="2">
    <source>
        <dbReference type="EMBL" id="UXZ95733.1"/>
    </source>
</evidence>
<dbReference type="InterPro" id="IPR002686">
    <property type="entry name" value="Transposase_17"/>
</dbReference>
<proteinExistence type="predicted"/>
<name>A0ABY6FDM0_9PSED</name>
<protein>
    <submittedName>
        <fullName evidence="2">Transposase</fullName>
    </submittedName>
</protein>
<organism evidence="2 3">
    <name type="scientific">Pseudomonas phytophila</name>
    <dbReference type="NCBI Taxonomy" id="2867264"/>
    <lineage>
        <taxon>Bacteria</taxon>
        <taxon>Pseudomonadati</taxon>
        <taxon>Pseudomonadota</taxon>
        <taxon>Gammaproteobacteria</taxon>
        <taxon>Pseudomonadales</taxon>
        <taxon>Pseudomonadaceae</taxon>
        <taxon>Pseudomonas</taxon>
    </lineage>
</organism>
<dbReference type="Gene3D" id="3.30.70.1290">
    <property type="entry name" value="Transposase IS200-like"/>
    <property type="match status" value="1"/>
</dbReference>